<evidence type="ECO:0000313" key="2">
    <source>
        <dbReference type="EMBL" id="GGE11364.1"/>
    </source>
</evidence>
<comment type="caution">
    <text evidence="2">The sequence shown here is derived from an EMBL/GenBank/DDBJ whole genome shotgun (WGS) entry which is preliminary data.</text>
</comment>
<protein>
    <recommendedName>
        <fullName evidence="4">DUF4834 domain-containing protein</fullName>
    </recommendedName>
</protein>
<dbReference type="AlphaFoldDB" id="A0A916ZRY2"/>
<keyword evidence="3" id="KW-1185">Reference proteome</keyword>
<accession>A0A916ZRY2</accession>
<dbReference type="Proteomes" id="UP000599688">
    <property type="component" value="Unassembled WGS sequence"/>
</dbReference>
<gene>
    <name evidence="2" type="ORF">GCM10010831_11050</name>
</gene>
<feature type="region of interest" description="Disordered" evidence="1">
    <location>
        <begin position="35"/>
        <end position="57"/>
    </location>
</feature>
<sequence length="71" mass="8909">MIRFFWRRYKLNIIKYVSKKFQQNIHKRFQQEFHQKHTDQEEPYITSTKSASRKTKKNHKVGEYVDFEEVE</sequence>
<dbReference type="EMBL" id="BMGL01000005">
    <property type="protein sequence ID" value="GGE11364.1"/>
    <property type="molecule type" value="Genomic_DNA"/>
</dbReference>
<organism evidence="2 3">
    <name type="scientific">Psychroflexus salis</name>
    <dbReference type="NCBI Taxonomy" id="1526574"/>
    <lineage>
        <taxon>Bacteria</taxon>
        <taxon>Pseudomonadati</taxon>
        <taxon>Bacteroidota</taxon>
        <taxon>Flavobacteriia</taxon>
        <taxon>Flavobacteriales</taxon>
        <taxon>Flavobacteriaceae</taxon>
        <taxon>Psychroflexus</taxon>
    </lineage>
</organism>
<evidence type="ECO:0000256" key="1">
    <source>
        <dbReference type="SAM" id="MobiDB-lite"/>
    </source>
</evidence>
<reference evidence="2 3" key="1">
    <citation type="journal article" date="2014" name="Int. J. Syst. Evol. Microbiol.">
        <title>Complete genome sequence of Corynebacterium casei LMG S-19264T (=DSM 44701T), isolated from a smear-ripened cheese.</title>
        <authorList>
            <consortium name="US DOE Joint Genome Institute (JGI-PGF)"/>
            <person name="Walter F."/>
            <person name="Albersmeier A."/>
            <person name="Kalinowski J."/>
            <person name="Ruckert C."/>
        </authorList>
    </citation>
    <scope>NUCLEOTIDE SEQUENCE [LARGE SCALE GENOMIC DNA]</scope>
    <source>
        <strain evidence="2 3">CGMCC 1.12925</strain>
    </source>
</reference>
<evidence type="ECO:0008006" key="4">
    <source>
        <dbReference type="Google" id="ProtNLM"/>
    </source>
</evidence>
<proteinExistence type="predicted"/>
<name>A0A916ZRY2_9FLAO</name>
<evidence type="ECO:0000313" key="3">
    <source>
        <dbReference type="Proteomes" id="UP000599688"/>
    </source>
</evidence>